<feature type="compositionally biased region" description="Basic and acidic residues" evidence="5">
    <location>
        <begin position="362"/>
        <end position="379"/>
    </location>
</feature>
<evidence type="ECO:0000256" key="4">
    <source>
        <dbReference type="PROSITE-ProRule" id="PRU00810"/>
    </source>
</evidence>
<protein>
    <recommendedName>
        <fullName evidence="6">Histone deacetylase interacting domain-containing protein</fullName>
    </recommendedName>
</protein>
<feature type="region of interest" description="Disordered" evidence="5">
    <location>
        <begin position="1259"/>
        <end position="1318"/>
    </location>
</feature>
<sequence length="1318" mass="147786">MSKVEERPNVKSSDRPDDVHDDPGGVQAEGPAASAPVTPHPMPEQPDKAIEKFERVNAHLDPPFPPSVSTQPTPTTEDPPMERQLNVTDALSYLDSVKTKFQENPEVYNRFLDIMKDFKAQLIDTPGVIERVSNLFHGHPSLIQGFNTFLPAGYRIECTDDASNPNTITVTTPAGTTTQATNGAFTFGPGTSRPPSSQLPPGDVQHAEPSVNLEPALAYLQRVKSRYANEPEKYRRFLEILKAGPVPGHNAGAGAAITGHDTRALEEWAVAFLSAGYAQGEVAQRMGRLFLDAPSLMKDFVEFLPDKHLREAELTRLAEIQEPRKAVASAGESKSAKKKAEGATGATGSGTTVPQKRKRKPAEREKEKDKEKEREKDMSAKAGPSKVKKARLSQAHGADVSSPSLGQRHAAVPLSPRRSAHAHPSTHGHQHGRPPSLPPPAPVAAAPLPPPPLSPIDETQFFERVKRMLDNRETYNEFLKLVNLFTQDVIDTARLVRDSRRFLGDTDVMVQFMEILGWDERRDRIAVADDIWTRPMVALDRPSRDQLSIRYGSYRKLPPQEANVSCSGRDEMCRSVLNDEWIAQPTFASEDGGFHVHMKNPYEEALLRSEEERHEYDFHIEAIHRTIQMLEPLNNKILQLSMEERNNFKLKPNLGGAGKSVHLRVLKKIYGRDAGYDVFQAMQEVPALSIPIVLARLKVKHDEWKRAQREWNKVWREVDARNYHKSLDHQGVTFRVADKKALTAKAFLNQIEAAKTEQMATKASYIDPLFARARPAHQLEFVIDDMDVVQDALKLTFSFLDRTQDQIALSNRKKIETFLRAFVPLFFAQDQAAFNSAFVPHQETLDSDMEVDSIADDADAISVGSRPGKNGRKAGSTGFSGDLRKRLLKSEQAKSSRRTRTQDAASPSTSRPTSPAISDVMQIDGIELGTNTEPIAGPSNTGAISQAPARRQYTFFTNANFYVFFRLFETLYSRLHRFKVLAQKLASEPVPPHKPNPTAVDLGILNDFSLYNRQPNPAHFYVIMLGACEKLFDNEIEQQVFEDQLRMMFGPRDAYKLFTIDRVVGSVIKQVQNILLDARSQDLYDILRKEREMASVLTHDLNGLRLETEEVIGSDESLYRMDWFPEKRTVTIQLLGKDDPNPEDPELVNGRWQAYVESYVADDETRDIIMPSSRRPYLQRYYHSTISSSPAPEEPDIIVDGGLKIKVCVRTYRLFYMSHSEDFLCRVRSAGERELLQKRLRVQDARRLAWLEKFAARDDQGSSSAKDAATPSEATPPPDSTREGTSSATEKDDDRPPQTQQPKSTTSGGSEEVVHNGT</sequence>
<feature type="compositionally biased region" description="Polar residues" evidence="5">
    <location>
        <begin position="1297"/>
        <end position="1309"/>
    </location>
</feature>
<dbReference type="FunFam" id="1.20.1160.11:FF:000001">
    <property type="entry name" value="Paired amphipathic helix protein Sin3"/>
    <property type="match status" value="1"/>
</dbReference>
<keyword evidence="3 4" id="KW-0539">Nucleus</keyword>
<feature type="region of interest" description="Disordered" evidence="5">
    <location>
        <begin position="860"/>
        <end position="918"/>
    </location>
</feature>
<dbReference type="InterPro" id="IPR003822">
    <property type="entry name" value="PAH"/>
</dbReference>
<keyword evidence="2" id="KW-0678">Repressor</keyword>
<dbReference type="PANTHER" id="PTHR12346:SF0">
    <property type="entry name" value="SIN3A, ISOFORM G"/>
    <property type="match status" value="1"/>
</dbReference>
<feature type="domain" description="Histone deacetylase interacting" evidence="6">
    <location>
        <begin position="547"/>
        <end position="647"/>
    </location>
</feature>
<feature type="region of interest" description="Disordered" evidence="5">
    <location>
        <begin position="1"/>
        <end position="81"/>
    </location>
</feature>
<dbReference type="InterPro" id="IPR036600">
    <property type="entry name" value="PAH_sf"/>
</dbReference>
<dbReference type="STRING" id="1314785.A0A165EY02"/>
<dbReference type="EMBL" id="KV427617">
    <property type="protein sequence ID" value="KZT07953.1"/>
    <property type="molecule type" value="Genomic_DNA"/>
</dbReference>
<dbReference type="GO" id="GO:0000122">
    <property type="term" value="P:negative regulation of transcription by RNA polymerase II"/>
    <property type="evidence" value="ECO:0007669"/>
    <property type="project" value="TreeGrafter"/>
</dbReference>
<feature type="region of interest" description="Disordered" evidence="5">
    <location>
        <begin position="323"/>
        <end position="454"/>
    </location>
</feature>
<evidence type="ECO:0000256" key="5">
    <source>
        <dbReference type="SAM" id="MobiDB-lite"/>
    </source>
</evidence>
<evidence type="ECO:0000259" key="6">
    <source>
        <dbReference type="SMART" id="SM00761"/>
    </source>
</evidence>
<dbReference type="InterPro" id="IPR039774">
    <property type="entry name" value="Sin3-like"/>
</dbReference>
<dbReference type="InParanoid" id="A0A165EY02"/>
<dbReference type="SMART" id="SM00761">
    <property type="entry name" value="HDAC_interact"/>
    <property type="match status" value="1"/>
</dbReference>
<dbReference type="GeneID" id="63823358"/>
<dbReference type="GO" id="GO:0003714">
    <property type="term" value="F:transcription corepressor activity"/>
    <property type="evidence" value="ECO:0007669"/>
    <property type="project" value="InterPro"/>
</dbReference>
<accession>A0A165EY02</accession>
<feature type="compositionally biased region" description="Basic and acidic residues" evidence="5">
    <location>
        <begin position="1"/>
        <end position="23"/>
    </location>
</feature>
<dbReference type="FunCoup" id="A0A165EY02">
    <property type="interactions" value="727"/>
</dbReference>
<proteinExistence type="predicted"/>
<comment type="subcellular location">
    <subcellularLocation>
        <location evidence="1 4">Nucleus</location>
    </subcellularLocation>
</comment>
<feature type="compositionally biased region" description="Low complexity" evidence="5">
    <location>
        <begin position="904"/>
        <end position="918"/>
    </location>
</feature>
<dbReference type="SUPFAM" id="SSF47762">
    <property type="entry name" value="PAH2 domain"/>
    <property type="match status" value="3"/>
</dbReference>
<name>A0A165EY02_9APHY</name>
<dbReference type="PROSITE" id="PS51477">
    <property type="entry name" value="PAH"/>
    <property type="match status" value="2"/>
</dbReference>
<evidence type="ECO:0000256" key="1">
    <source>
        <dbReference type="ARBA" id="ARBA00004123"/>
    </source>
</evidence>
<evidence type="ECO:0000256" key="2">
    <source>
        <dbReference type="ARBA" id="ARBA00022491"/>
    </source>
</evidence>
<dbReference type="GO" id="GO:0070822">
    <property type="term" value="C:Sin3-type complex"/>
    <property type="evidence" value="ECO:0007669"/>
    <property type="project" value="TreeGrafter"/>
</dbReference>
<dbReference type="InterPro" id="IPR013194">
    <property type="entry name" value="HDAC_interact_dom"/>
</dbReference>
<dbReference type="Proteomes" id="UP000076871">
    <property type="component" value="Unassembled WGS sequence"/>
</dbReference>
<feature type="compositionally biased region" description="Low complexity" evidence="5">
    <location>
        <begin position="342"/>
        <end position="353"/>
    </location>
</feature>
<dbReference type="Gene3D" id="1.20.1160.11">
    <property type="entry name" value="Paired amphipathic helix"/>
    <property type="match status" value="3"/>
</dbReference>
<feature type="compositionally biased region" description="Low complexity" evidence="5">
    <location>
        <begin position="67"/>
        <end position="76"/>
    </location>
</feature>
<feature type="compositionally biased region" description="Pro residues" evidence="5">
    <location>
        <begin position="435"/>
        <end position="454"/>
    </location>
</feature>
<evidence type="ECO:0000313" key="7">
    <source>
        <dbReference type="EMBL" id="KZT07953.1"/>
    </source>
</evidence>
<keyword evidence="8" id="KW-1185">Reference proteome</keyword>
<dbReference type="RefSeq" id="XP_040765693.1">
    <property type="nucleotide sequence ID" value="XM_040906329.1"/>
</dbReference>
<evidence type="ECO:0000313" key="8">
    <source>
        <dbReference type="Proteomes" id="UP000076871"/>
    </source>
</evidence>
<feature type="compositionally biased region" description="Basic and acidic residues" evidence="5">
    <location>
        <begin position="882"/>
        <end position="894"/>
    </location>
</feature>
<dbReference type="Pfam" id="PF02671">
    <property type="entry name" value="PAH"/>
    <property type="match status" value="2"/>
</dbReference>
<dbReference type="OrthoDB" id="10265969at2759"/>
<evidence type="ECO:0000256" key="3">
    <source>
        <dbReference type="ARBA" id="ARBA00023242"/>
    </source>
</evidence>
<dbReference type="InterPro" id="IPR031693">
    <property type="entry name" value="Sin3_C"/>
</dbReference>
<dbReference type="Pfam" id="PF16879">
    <property type="entry name" value="Sin3a_C"/>
    <property type="match status" value="1"/>
</dbReference>
<feature type="region of interest" description="Disordered" evidence="5">
    <location>
        <begin position="171"/>
        <end position="207"/>
    </location>
</feature>
<reference evidence="7 8" key="1">
    <citation type="journal article" date="2016" name="Mol. Biol. Evol.">
        <title>Comparative Genomics of Early-Diverging Mushroom-Forming Fungi Provides Insights into the Origins of Lignocellulose Decay Capabilities.</title>
        <authorList>
            <person name="Nagy L.G."/>
            <person name="Riley R."/>
            <person name="Tritt A."/>
            <person name="Adam C."/>
            <person name="Daum C."/>
            <person name="Floudas D."/>
            <person name="Sun H."/>
            <person name="Yadav J.S."/>
            <person name="Pangilinan J."/>
            <person name="Larsson K.H."/>
            <person name="Matsuura K."/>
            <person name="Barry K."/>
            <person name="Labutti K."/>
            <person name="Kuo R."/>
            <person name="Ohm R.A."/>
            <person name="Bhattacharya S.S."/>
            <person name="Shirouzu T."/>
            <person name="Yoshinaga Y."/>
            <person name="Martin F.M."/>
            <person name="Grigoriev I.V."/>
            <person name="Hibbett D.S."/>
        </authorList>
    </citation>
    <scope>NUCLEOTIDE SEQUENCE [LARGE SCALE GENOMIC DNA]</scope>
    <source>
        <strain evidence="7 8">93-53</strain>
    </source>
</reference>
<feature type="compositionally biased region" description="Low complexity" evidence="5">
    <location>
        <begin position="171"/>
        <end position="188"/>
    </location>
</feature>
<feature type="compositionally biased region" description="Basic residues" evidence="5">
    <location>
        <begin position="418"/>
        <end position="432"/>
    </location>
</feature>
<dbReference type="Pfam" id="PF08295">
    <property type="entry name" value="Sin3_corepress"/>
    <property type="match status" value="1"/>
</dbReference>
<organism evidence="7 8">
    <name type="scientific">Laetiporus sulphureus 93-53</name>
    <dbReference type="NCBI Taxonomy" id="1314785"/>
    <lineage>
        <taxon>Eukaryota</taxon>
        <taxon>Fungi</taxon>
        <taxon>Dikarya</taxon>
        <taxon>Basidiomycota</taxon>
        <taxon>Agaricomycotina</taxon>
        <taxon>Agaricomycetes</taxon>
        <taxon>Polyporales</taxon>
        <taxon>Laetiporus</taxon>
    </lineage>
</organism>
<dbReference type="PANTHER" id="PTHR12346">
    <property type="entry name" value="SIN3B-RELATED"/>
    <property type="match status" value="1"/>
</dbReference>
<feature type="compositionally biased region" description="Basic and acidic residues" evidence="5">
    <location>
        <begin position="45"/>
        <end position="58"/>
    </location>
</feature>
<gene>
    <name evidence="7" type="ORF">LAESUDRAFT_698018</name>
</gene>